<accession>A0ABT2ZRT1</accession>
<dbReference type="EMBL" id="JAOWKZ010000004">
    <property type="protein sequence ID" value="MCV2873719.1"/>
    <property type="molecule type" value="Genomic_DNA"/>
</dbReference>
<evidence type="ECO:0000313" key="2">
    <source>
        <dbReference type="Proteomes" id="UP001652564"/>
    </source>
</evidence>
<dbReference type="InterPro" id="IPR016032">
    <property type="entry name" value="Sig_transdc_resp-reg_C-effctor"/>
</dbReference>
<reference evidence="1 2" key="1">
    <citation type="submission" date="2022-10" db="EMBL/GenBank/DDBJ databases">
        <title>Defluviimonas sp. nov., isolated from ocean surface sediments.</title>
        <authorList>
            <person name="He W."/>
            <person name="Wang L."/>
            <person name="Zhang D.-F."/>
        </authorList>
    </citation>
    <scope>NUCLEOTIDE SEQUENCE [LARGE SCALE GENOMIC DNA]</scope>
    <source>
        <strain evidence="1 2">WL0050</strain>
    </source>
</reference>
<dbReference type="PANTHER" id="PTHR35807">
    <property type="entry name" value="TRANSCRIPTIONAL REGULATOR REDD-RELATED"/>
    <property type="match status" value="1"/>
</dbReference>
<dbReference type="SUPFAM" id="SSF46894">
    <property type="entry name" value="C-terminal effector domain of the bipartite response regulators"/>
    <property type="match status" value="1"/>
</dbReference>
<evidence type="ECO:0000313" key="1">
    <source>
        <dbReference type="EMBL" id="MCV2873719.1"/>
    </source>
</evidence>
<dbReference type="InterPro" id="IPR036388">
    <property type="entry name" value="WH-like_DNA-bd_sf"/>
</dbReference>
<gene>
    <name evidence="1" type="ORF">OEZ71_15580</name>
</gene>
<dbReference type="SUPFAM" id="SSF48452">
    <property type="entry name" value="TPR-like"/>
    <property type="match status" value="1"/>
</dbReference>
<evidence type="ECO:0008006" key="3">
    <source>
        <dbReference type="Google" id="ProtNLM"/>
    </source>
</evidence>
<organism evidence="1 2">
    <name type="scientific">Albidovulum litorale</name>
    <dbReference type="NCBI Taxonomy" id="2984134"/>
    <lineage>
        <taxon>Bacteria</taxon>
        <taxon>Pseudomonadati</taxon>
        <taxon>Pseudomonadota</taxon>
        <taxon>Alphaproteobacteria</taxon>
        <taxon>Rhodobacterales</taxon>
        <taxon>Paracoccaceae</taxon>
        <taxon>Albidovulum</taxon>
    </lineage>
</organism>
<name>A0ABT2ZRT1_9RHOB</name>
<comment type="caution">
    <text evidence="1">The sequence shown here is derived from an EMBL/GenBank/DDBJ whole genome shotgun (WGS) entry which is preliminary data.</text>
</comment>
<dbReference type="InterPro" id="IPR011990">
    <property type="entry name" value="TPR-like_helical_dom_sf"/>
</dbReference>
<proteinExistence type="predicted"/>
<keyword evidence="2" id="KW-1185">Reference proteome</keyword>
<dbReference type="Gene3D" id="3.40.50.10070">
    <property type="entry name" value="TolB, N-terminal domain"/>
    <property type="match status" value="1"/>
</dbReference>
<protein>
    <recommendedName>
        <fullName evidence="3">TolB amino-terminal domain-containing protein</fullName>
    </recommendedName>
</protein>
<dbReference type="Gene3D" id="1.25.40.10">
    <property type="entry name" value="Tetratricopeptide repeat domain"/>
    <property type="match status" value="1"/>
</dbReference>
<sequence>MYRMNLFGAFSLTDPDGVDVPLTSARAKALLAYLSQSPGMRRSRVEIMALLWSNRGEAQARASLRQVLHGLRKELGERGDEILRIEADWVGLAPGRVALGSADEGEFLSGLQVNDPSFDEWLRDTRLRDEDHDAQPKPHNAGTMHEKPVVAVLPFANLSEDPEQQYFADGITEDIITELARFQSLWVIGRSSSFAFADMDPDIKDAGRQLGVGYVVEGSVRKAGERLRVTAQLVEATSGMRIWAERYDRMMEDVFAVQDEIAAAVVTKLSLSLDSRETALARNRPHKNLSAYDLLLRSRSAWWHGNDSEAYQLAAKAVEADTASAVAHAYFSLQNAYQFYSGAMGLSLDEIGRKCQFHAEAALSIDDTDPIIHAYVAMGFAFSPLGFRERGLKHAEIAGNLNPHDCEIMLFHAWNLAFAGRTEEALALLKKAGALNPLGGYMISACYADTLYMNGDYAAALDSFKGWAEAPPAFVPVFAASLAQLGRIDEAKACLAKLEREKPEHFSLESYARAQCFTCHKDNDRENWRRGFELAGIKL</sequence>
<dbReference type="Gene3D" id="1.10.10.10">
    <property type="entry name" value="Winged helix-like DNA-binding domain superfamily/Winged helix DNA-binding domain"/>
    <property type="match status" value="1"/>
</dbReference>
<dbReference type="InterPro" id="IPR051677">
    <property type="entry name" value="AfsR-DnrI-RedD_regulator"/>
</dbReference>
<dbReference type="Proteomes" id="UP001652564">
    <property type="component" value="Unassembled WGS sequence"/>
</dbReference>